<evidence type="ECO:0000256" key="1">
    <source>
        <dbReference type="SAM" id="MobiDB-lite"/>
    </source>
</evidence>
<evidence type="ECO:0000256" key="2">
    <source>
        <dbReference type="SAM" id="Phobius"/>
    </source>
</evidence>
<dbReference type="Pfam" id="PF07752">
    <property type="entry name" value="S-layer"/>
    <property type="match status" value="2"/>
</dbReference>
<name>A0ABU3VMW9_9EURY</name>
<feature type="compositionally biased region" description="Basic and acidic residues" evidence="1">
    <location>
        <begin position="545"/>
        <end position="555"/>
    </location>
</feature>
<protein>
    <recommendedName>
        <fullName evidence="3">S-layer family duplication domain-containing protein</fullName>
    </recommendedName>
</protein>
<sequence length="604" mass="67291">MTDDDLKYTLSANSSIELGGGYELAVDQIDVKGKKANLVLKHDGNELNSSIVTTGDGMSGDWIFKTDVLNDKNVQVLRVHVKDVFQGTKDSIVEIEGLWLADYLNAFEVKSDEDYGKWEAYDVNSQRLSYVAKDISLSSGAVIDLGQNWSLKVQDGFEIPPAERDEDYEFNNRFYLFEEYTEPGKYELRSAVSFANRPVDRLGILNFYSFFNFPGFFYDLDKHLFTEFLLAIPDGTKFTDDLSSFAYVTTYVHTDYEYLPNDGLGEDQTLLNSWDSGYDVMGYFGELYVPFNIVDISGFHEHDATKLEKFAPLVIDSDDKHTLNKGGFIELGKGYTLHILDIDVEGNQAHLELQKDGTILNSSIVTTSSEPGGSNWIFKDKVLGTSDVQILRVHVENVFRGEKDDLVSIDGLWLTDYQNAVSIDQGDEVGLLEYHGVYGPDEIYIGPSSEQWLVFGLKNNLSLSDGMDLQIAENLNIRAESGTNGIPPSGPVSKMSLPSYYISDLRYYFYSIAEIEELGSGSGNNDNGSNNTSNGSNNTSSSDNDNTKGVEKEEGQPVGSSFNVLAALALAFFIALLILIIAYLYMRYRARKKAAEMGNPNMKS</sequence>
<dbReference type="NCBIfam" id="TIGR01567">
    <property type="entry name" value="S_layer_rel_Mac"/>
    <property type="match status" value="1"/>
</dbReference>
<dbReference type="InterPro" id="IPR006457">
    <property type="entry name" value="S_layer-rel_Mac"/>
</dbReference>
<gene>
    <name evidence="4" type="ORF">MmiAt1_02880</name>
</gene>
<feature type="region of interest" description="Disordered" evidence="1">
    <location>
        <begin position="522"/>
        <end position="556"/>
    </location>
</feature>
<proteinExistence type="predicted"/>
<feature type="compositionally biased region" description="Low complexity" evidence="1">
    <location>
        <begin position="523"/>
        <end position="544"/>
    </location>
</feature>
<dbReference type="EMBL" id="JAWDKC010000008">
    <property type="protein sequence ID" value="MDV0444751.1"/>
    <property type="molecule type" value="Genomic_DNA"/>
</dbReference>
<dbReference type="Gene3D" id="2.60.98.40">
    <property type="match status" value="2"/>
</dbReference>
<keyword evidence="2" id="KW-1133">Transmembrane helix</keyword>
<feature type="transmembrane region" description="Helical" evidence="2">
    <location>
        <begin position="564"/>
        <end position="585"/>
    </location>
</feature>
<feature type="domain" description="S-layer family duplication" evidence="3">
    <location>
        <begin position="2"/>
        <end position="155"/>
    </location>
</feature>
<keyword evidence="5" id="KW-1185">Reference proteome</keyword>
<keyword evidence="2" id="KW-0472">Membrane</keyword>
<keyword evidence="2" id="KW-0812">Transmembrane</keyword>
<dbReference type="Proteomes" id="UP001272052">
    <property type="component" value="Unassembled WGS sequence"/>
</dbReference>
<evidence type="ECO:0000313" key="5">
    <source>
        <dbReference type="Proteomes" id="UP001272052"/>
    </source>
</evidence>
<dbReference type="Gene3D" id="2.60.40.4190">
    <property type="match status" value="1"/>
</dbReference>
<evidence type="ECO:0000259" key="3">
    <source>
        <dbReference type="Pfam" id="PF07752"/>
    </source>
</evidence>
<comment type="caution">
    <text evidence="4">The sequence shown here is derived from an EMBL/GenBank/DDBJ whole genome shotgun (WGS) entry which is preliminary data.</text>
</comment>
<evidence type="ECO:0000313" key="4">
    <source>
        <dbReference type="EMBL" id="MDV0444751.1"/>
    </source>
</evidence>
<accession>A0ABU3VMW9</accession>
<feature type="domain" description="S-layer family duplication" evidence="3">
    <location>
        <begin position="212"/>
        <end position="478"/>
    </location>
</feature>
<reference evidence="4 5" key="1">
    <citation type="submission" date="2023-06" db="EMBL/GenBank/DDBJ databases">
        <title>Genome sequence of Methanimicrococcus sp. At1.</title>
        <authorList>
            <person name="Protasov E."/>
            <person name="Platt K."/>
            <person name="Poehlein A."/>
            <person name="Daniel R."/>
            <person name="Brune A."/>
        </authorList>
    </citation>
    <scope>NUCLEOTIDE SEQUENCE [LARGE SCALE GENOMIC DNA]</scope>
    <source>
        <strain evidence="4 5">At1</strain>
    </source>
</reference>
<organism evidence="4 5">
    <name type="scientific">Methanimicrococcus hacksteinii</name>
    <dbReference type="NCBI Taxonomy" id="3028293"/>
    <lineage>
        <taxon>Archaea</taxon>
        <taxon>Methanobacteriati</taxon>
        <taxon>Methanobacteriota</taxon>
        <taxon>Stenosarchaea group</taxon>
        <taxon>Methanomicrobia</taxon>
        <taxon>Methanosarcinales</taxon>
        <taxon>Methanosarcinaceae</taxon>
        <taxon>Methanimicrococcus</taxon>
    </lineage>
</organism>